<dbReference type="InterPro" id="IPR027330">
    <property type="entry name" value="TPX2_central_dom"/>
</dbReference>
<organism evidence="3 4">
    <name type="scientific">Entomortierella chlamydospora</name>
    <dbReference type="NCBI Taxonomy" id="101097"/>
    <lineage>
        <taxon>Eukaryota</taxon>
        <taxon>Fungi</taxon>
        <taxon>Fungi incertae sedis</taxon>
        <taxon>Mucoromycota</taxon>
        <taxon>Mortierellomycotina</taxon>
        <taxon>Mortierellomycetes</taxon>
        <taxon>Mortierellales</taxon>
        <taxon>Mortierellaceae</taxon>
        <taxon>Entomortierella</taxon>
    </lineage>
</organism>
<feature type="region of interest" description="Disordered" evidence="1">
    <location>
        <begin position="54"/>
        <end position="80"/>
    </location>
</feature>
<feature type="region of interest" description="Disordered" evidence="1">
    <location>
        <begin position="176"/>
        <end position="197"/>
    </location>
</feature>
<evidence type="ECO:0000259" key="2">
    <source>
        <dbReference type="Pfam" id="PF12214"/>
    </source>
</evidence>
<name>A0A9P6MS23_9FUNG</name>
<feature type="compositionally biased region" description="Polar residues" evidence="1">
    <location>
        <begin position="586"/>
        <end position="596"/>
    </location>
</feature>
<feature type="compositionally biased region" description="Basic and acidic residues" evidence="1">
    <location>
        <begin position="55"/>
        <end position="73"/>
    </location>
</feature>
<feature type="compositionally biased region" description="Polar residues" evidence="1">
    <location>
        <begin position="979"/>
        <end position="997"/>
    </location>
</feature>
<feature type="region of interest" description="Disordered" evidence="1">
    <location>
        <begin position="838"/>
        <end position="874"/>
    </location>
</feature>
<sequence>MGALSNLRAKPGINNRGNSGSNVIVNKQLNNPFLDQPPSKILKAAHGAVFSTLKKQPEDVSSRDSRKQDKREVSQTGVTRKLQPSLVLTRVLAANSPNKNLVKNNKIALPTATSSAISTTTTAANDFTTGISTPKEDNNYTIPTSQPDVVIQHTSTTPKQPPKIDYFRFLTQASSENSNIDENSNAESTDNLHLPRTSLSSSTMDFARRSIMQHATASPKAAVRKINKVTADSNGNPSLTDLLAASEAEENIDSNPYPSEESSRQSFAKPDTSFTFESTPLPSLDTNARRPSSSGFERNEPSSFQPTVGQRIGSSPDNGSKLENKVESEAEVRHAELDLQDSQATDPKAFDLKTALREDLARSQSSNTFLPRASIARRVIPYKPPTVNERETLRSSRMAGFRARPLDPKVFTSAGDLGVPRVKKQPLTIPVSPVFSKPRVKPTATSGPEPVKTAASARLANLIKGWPDRRPANRPQAGKTDTMVEGKKVIGISTSTKKDDVHLRSTQLSVPTVDQVRSTPGDSKSTIQKPMAIFNAGKTHTYPPNPVNRAVQERLFSGTGTRMVIQGPPIRGDGHTSTTTSKDSSNDQAGEPSTTVRPLGASLIRRPLTRPMPFKFATDEILRKRHVMFQPKKTPEVSSTTTVSRESKIGGSDRAGITKSVKYPQPVREREERMKLRESLERTFRARSIKHYQPITIHKATKPLTKPVSPMIGEKRKRYEMEIQQEQERKRLEHSQQFNDRLENQGQHEGNPISLAHRTSNIAPNSYLTNLGVDQEVYRQFEEGKILQEEHQEIQKQLTQQELRQLELANSARATIHQPPIRLSFPLDPALQDLQDSDVNTHRGANHNDDNQQPNVIPPLPPVRDSFGGSNSHHLSRELRRISLEASRNSSGGGYRKRLSDIGTRLSIGSGGSGGNRGSTSGRTSLEGGAGSTGGYYPFTRSQEPTSSNTNTYETQTLSRGVESEDRRRSGSFIPLDSTEPSKTISPSRTSRLSTGQFGTTLYSSGKSLLNHSAHANTRTDADADAGVDTGAGVGVGIGIGVGSSNSSSRSRGPVVIEHTLTLSDL</sequence>
<feature type="compositionally biased region" description="Low complexity" evidence="1">
    <location>
        <begin position="176"/>
        <end position="188"/>
    </location>
</feature>
<dbReference type="AlphaFoldDB" id="A0A9P6MS23"/>
<dbReference type="Pfam" id="PF12214">
    <property type="entry name" value="TPX2_importin"/>
    <property type="match status" value="1"/>
</dbReference>
<comment type="caution">
    <text evidence="3">The sequence shown here is derived from an EMBL/GenBank/DDBJ whole genome shotgun (WGS) entry which is preliminary data.</text>
</comment>
<feature type="region of interest" description="Disordered" evidence="1">
    <location>
        <begin position="252"/>
        <end position="346"/>
    </location>
</feature>
<evidence type="ECO:0000313" key="4">
    <source>
        <dbReference type="Proteomes" id="UP000703661"/>
    </source>
</evidence>
<feature type="region of interest" description="Disordered" evidence="1">
    <location>
        <begin position="562"/>
        <end position="601"/>
    </location>
</feature>
<dbReference type="Proteomes" id="UP000703661">
    <property type="component" value="Unassembled WGS sequence"/>
</dbReference>
<reference evidence="3" key="1">
    <citation type="journal article" date="2020" name="Fungal Divers.">
        <title>Resolving the Mortierellaceae phylogeny through synthesis of multi-gene phylogenetics and phylogenomics.</title>
        <authorList>
            <person name="Vandepol N."/>
            <person name="Liber J."/>
            <person name="Desiro A."/>
            <person name="Na H."/>
            <person name="Kennedy M."/>
            <person name="Barry K."/>
            <person name="Grigoriev I.V."/>
            <person name="Miller A.N."/>
            <person name="O'Donnell K."/>
            <person name="Stajich J.E."/>
            <person name="Bonito G."/>
        </authorList>
    </citation>
    <scope>NUCLEOTIDE SEQUENCE</scope>
    <source>
        <strain evidence="3">NRRL 2769</strain>
    </source>
</reference>
<gene>
    <name evidence="3" type="ORF">BGZ80_000701</name>
</gene>
<dbReference type="EMBL" id="JAAAID010001151">
    <property type="protein sequence ID" value="KAG0011423.1"/>
    <property type="molecule type" value="Genomic_DNA"/>
</dbReference>
<protein>
    <recommendedName>
        <fullName evidence="2">TPX2 central domain-containing protein</fullName>
    </recommendedName>
</protein>
<feature type="domain" description="TPX2 central" evidence="2">
    <location>
        <begin position="343"/>
        <end position="435"/>
    </location>
</feature>
<feature type="compositionally biased region" description="Polar residues" evidence="1">
    <location>
        <begin position="272"/>
        <end position="318"/>
    </location>
</feature>
<feature type="region of interest" description="Disordered" evidence="1">
    <location>
        <begin position="632"/>
        <end position="657"/>
    </location>
</feature>
<evidence type="ECO:0000313" key="3">
    <source>
        <dbReference type="EMBL" id="KAG0011423.1"/>
    </source>
</evidence>
<keyword evidence="4" id="KW-1185">Reference proteome</keyword>
<evidence type="ECO:0000256" key="1">
    <source>
        <dbReference type="SAM" id="MobiDB-lite"/>
    </source>
</evidence>
<feature type="compositionally biased region" description="Polar residues" evidence="1">
    <location>
        <begin position="940"/>
        <end position="959"/>
    </location>
</feature>
<accession>A0A9P6MS23</accession>
<proteinExistence type="predicted"/>
<feature type="region of interest" description="Disordered" evidence="1">
    <location>
        <begin position="904"/>
        <end position="997"/>
    </location>
</feature>
<feature type="compositionally biased region" description="Basic and acidic residues" evidence="1">
    <location>
        <begin position="320"/>
        <end position="337"/>
    </location>
</feature>